<comment type="caution">
    <text evidence="1">The sequence shown here is derived from an EMBL/GenBank/DDBJ whole genome shotgun (WGS) entry which is preliminary data.</text>
</comment>
<evidence type="ECO:0000313" key="2">
    <source>
        <dbReference type="Proteomes" id="UP001470230"/>
    </source>
</evidence>
<sequence length="488" mass="56694">MDYKASSDLDDQSQLPQEDFFLFVNHINVQQEKINYLQIANSFENIRDLYINNKDEEALECLSSLELKKFVNDPYIFHLFNAYNIASILLYYVSEKFDFSFNLISISAIIDFSSSIDDRYISKFIHLSISNIVKPFFNQYNLLTPFALLEISYVCYFQKSLKCFKEVGLNFSDFFRFLFESHGRKSSIFMKSFSILISIFDPLAQRKEIIIILGFIDEFIKKLPIPELSLYVELLNLIVTLTKYSEFYEIISQTELVPDLIDLLYKVNDQSNINIEFVYSLLSLISFFSQDENCPEIKGSFLFDLYFNFNNPVISTFIFYIIGNLCKYQCKKSKILDHAAPSVDQYFYLTNELIQKGFVKEVSQKILYAKNYLKLEALTCFSKMISYAAFTTRTNIIKSSGQSVAAIMGQLVDSLFFDSDDTAIDRILGILCLFEDAQKTLSDENIASLIEITDLNSIQELNLEEDEKIILDKLKLSIENFYDNSNYK</sequence>
<dbReference type="InterPro" id="IPR016024">
    <property type="entry name" value="ARM-type_fold"/>
</dbReference>
<keyword evidence="2" id="KW-1185">Reference proteome</keyword>
<organism evidence="1 2">
    <name type="scientific">Tritrichomonas musculus</name>
    <dbReference type="NCBI Taxonomy" id="1915356"/>
    <lineage>
        <taxon>Eukaryota</taxon>
        <taxon>Metamonada</taxon>
        <taxon>Parabasalia</taxon>
        <taxon>Tritrichomonadida</taxon>
        <taxon>Tritrichomonadidae</taxon>
        <taxon>Tritrichomonas</taxon>
    </lineage>
</organism>
<gene>
    <name evidence="1" type="ORF">M9Y10_028436</name>
</gene>
<reference evidence="1 2" key="1">
    <citation type="submission" date="2024-04" db="EMBL/GenBank/DDBJ databases">
        <title>Tritrichomonas musculus Genome.</title>
        <authorList>
            <person name="Alves-Ferreira E."/>
            <person name="Grigg M."/>
            <person name="Lorenzi H."/>
            <person name="Galac M."/>
        </authorList>
    </citation>
    <scope>NUCLEOTIDE SEQUENCE [LARGE SCALE GENOMIC DNA]</scope>
    <source>
        <strain evidence="1 2">EAF2021</strain>
    </source>
</reference>
<dbReference type="EMBL" id="JAPFFF010000004">
    <property type="protein sequence ID" value="KAK8891229.1"/>
    <property type="molecule type" value="Genomic_DNA"/>
</dbReference>
<protein>
    <submittedName>
        <fullName evidence="1">Uncharacterized protein</fullName>
    </submittedName>
</protein>
<evidence type="ECO:0000313" key="1">
    <source>
        <dbReference type="EMBL" id="KAK8891229.1"/>
    </source>
</evidence>
<dbReference type="SUPFAM" id="SSF48371">
    <property type="entry name" value="ARM repeat"/>
    <property type="match status" value="1"/>
</dbReference>
<name>A0ABR2KJJ5_9EUKA</name>
<dbReference type="Proteomes" id="UP001470230">
    <property type="component" value="Unassembled WGS sequence"/>
</dbReference>
<accession>A0ABR2KJJ5</accession>
<proteinExistence type="predicted"/>